<evidence type="ECO:0000313" key="2">
    <source>
        <dbReference type="Proteomes" id="UP001060336"/>
    </source>
</evidence>
<dbReference type="Proteomes" id="UP001060336">
    <property type="component" value="Chromosome"/>
</dbReference>
<reference evidence="1" key="1">
    <citation type="submission" date="2022-08" db="EMBL/GenBank/DDBJ databases">
        <title>Nisaea acidiphila sp. nov., isolated from a marine algal debris and emended description of the genus Nisaea Urios et al. 2008.</title>
        <authorList>
            <person name="Kwon K."/>
        </authorList>
    </citation>
    <scope>NUCLEOTIDE SEQUENCE</scope>
    <source>
        <strain evidence="1">MEBiC11861</strain>
    </source>
</reference>
<keyword evidence="2" id="KW-1185">Reference proteome</keyword>
<protein>
    <submittedName>
        <fullName evidence="1">PAS domain-containing protein</fullName>
    </submittedName>
</protein>
<proteinExistence type="predicted"/>
<dbReference type="InterPro" id="IPR009922">
    <property type="entry name" value="DUF1457"/>
</dbReference>
<accession>A0A9J7AT71</accession>
<evidence type="ECO:0000313" key="1">
    <source>
        <dbReference type="EMBL" id="UUX49532.1"/>
    </source>
</evidence>
<sequence length="194" mass="22301">MIHGSSSSVVDVELDAIAKKMRTDSLKVLLNHWRAIRGPLLMPSRRQVDPTEFASVLTRVWLCDYERETDRFRYRLTGEKVAKRFGHKLSRHYLDDNTDPDYYPRVHRYYRNVVDFGAVLYIYGRLYAETANPIHGERILLPLSEDSRTVQSILGVTAEVLASNGDSGRFLPEFQKHSYITLETGAVVEETLPV</sequence>
<dbReference type="RefSeq" id="WP_257768255.1">
    <property type="nucleotide sequence ID" value="NZ_CP102480.1"/>
</dbReference>
<dbReference type="EMBL" id="CP102480">
    <property type="protein sequence ID" value="UUX49532.1"/>
    <property type="molecule type" value="Genomic_DNA"/>
</dbReference>
<dbReference type="AlphaFoldDB" id="A0A9J7AT71"/>
<dbReference type="KEGG" id="naci:NUH88_19300"/>
<gene>
    <name evidence="1" type="ORF">NUH88_19300</name>
</gene>
<dbReference type="Pfam" id="PF07310">
    <property type="entry name" value="PAS_5"/>
    <property type="match status" value="1"/>
</dbReference>
<name>A0A9J7AT71_9PROT</name>
<organism evidence="1 2">
    <name type="scientific">Nisaea acidiphila</name>
    <dbReference type="NCBI Taxonomy" id="1862145"/>
    <lineage>
        <taxon>Bacteria</taxon>
        <taxon>Pseudomonadati</taxon>
        <taxon>Pseudomonadota</taxon>
        <taxon>Alphaproteobacteria</taxon>
        <taxon>Rhodospirillales</taxon>
        <taxon>Thalassobaculaceae</taxon>
        <taxon>Nisaea</taxon>
    </lineage>
</organism>